<dbReference type="InterPro" id="IPR052573">
    <property type="entry name" value="DnaJ_C_subfamily_28"/>
</dbReference>
<dbReference type="OrthoDB" id="9798476at2"/>
<organism evidence="1 2">
    <name type="scientific">Brevibacillus laterosporus</name>
    <name type="common">Bacillus laterosporus</name>
    <dbReference type="NCBI Taxonomy" id="1465"/>
    <lineage>
        <taxon>Bacteria</taxon>
        <taxon>Bacillati</taxon>
        <taxon>Bacillota</taxon>
        <taxon>Bacilli</taxon>
        <taxon>Bacillales</taxon>
        <taxon>Paenibacillaceae</taxon>
        <taxon>Brevibacillus</taxon>
    </lineage>
</organism>
<keyword evidence="2" id="KW-1185">Reference proteome</keyword>
<protein>
    <submittedName>
        <fullName evidence="1">DUF1992 domain-containing protein</fullName>
    </submittedName>
</protein>
<dbReference type="Proteomes" id="UP000319432">
    <property type="component" value="Chromosome"/>
</dbReference>
<gene>
    <name evidence="1" type="ORF">EEL30_03260</name>
</gene>
<dbReference type="EMBL" id="CP033464">
    <property type="protein sequence ID" value="QDX91480.1"/>
    <property type="molecule type" value="Genomic_DNA"/>
</dbReference>
<dbReference type="Pfam" id="PF09350">
    <property type="entry name" value="DJC28_CD"/>
    <property type="match status" value="1"/>
</dbReference>
<dbReference type="PANTHER" id="PTHR39158:SF1">
    <property type="entry name" value="DNAJ HOMOLOG SUBFAMILY C MEMBER 28"/>
    <property type="match status" value="1"/>
</dbReference>
<accession>A0A502IF91</accession>
<sequence>MEHKARMDAIYMEHEKRGDFDNLPGKGKPLPKESLEGDVLHNVLKHANYLPPWLELQRNIRDLIGKAIGLMDQAASEDYVQQKIDDINSEIRKYNGMCPISLQKGLVTFNNLRQKYDSWE</sequence>
<dbReference type="PANTHER" id="PTHR39158">
    <property type="entry name" value="OS08G0560600 PROTEIN"/>
    <property type="match status" value="1"/>
</dbReference>
<evidence type="ECO:0000313" key="2">
    <source>
        <dbReference type="Proteomes" id="UP000319432"/>
    </source>
</evidence>
<proteinExistence type="predicted"/>
<name>A0A502IF91_BRELA</name>
<dbReference type="AlphaFoldDB" id="A0A502IF91"/>
<reference evidence="1 2" key="1">
    <citation type="submission" date="2018-11" db="EMBL/GenBank/DDBJ databases">
        <title>Phylogenetic determinants of toxin gene distribution in genomes of Brevibacillus laterosporus.</title>
        <authorList>
            <person name="Glare T.R."/>
            <person name="Durrant A."/>
            <person name="Berry C."/>
            <person name="Palma L."/>
            <person name="Ormskirk M."/>
            <person name="Cox M.O."/>
        </authorList>
    </citation>
    <scope>NUCLEOTIDE SEQUENCE [LARGE SCALE GENOMIC DNA]</scope>
    <source>
        <strain evidence="1 2">1821L</strain>
    </source>
</reference>
<evidence type="ECO:0000313" key="1">
    <source>
        <dbReference type="EMBL" id="QDX91480.1"/>
    </source>
</evidence>
<dbReference type="InterPro" id="IPR018961">
    <property type="entry name" value="DnaJ_homolog_subfam-C_membr-28"/>
</dbReference>